<dbReference type="GeneID" id="63826475"/>
<accession>A0A165D694</accession>
<dbReference type="InParanoid" id="A0A165D694"/>
<organism evidence="2 3">
    <name type="scientific">Laetiporus sulphureus 93-53</name>
    <dbReference type="NCBI Taxonomy" id="1314785"/>
    <lineage>
        <taxon>Eukaryota</taxon>
        <taxon>Fungi</taxon>
        <taxon>Dikarya</taxon>
        <taxon>Basidiomycota</taxon>
        <taxon>Agaricomycotina</taxon>
        <taxon>Agaricomycetes</taxon>
        <taxon>Polyporales</taxon>
        <taxon>Laetiporus</taxon>
    </lineage>
</organism>
<feature type="compositionally biased region" description="Basic and acidic residues" evidence="1">
    <location>
        <begin position="238"/>
        <end position="248"/>
    </location>
</feature>
<evidence type="ECO:0000313" key="3">
    <source>
        <dbReference type="Proteomes" id="UP000076871"/>
    </source>
</evidence>
<dbReference type="OrthoDB" id="2755939at2759"/>
<dbReference type="RefSeq" id="XP_040761968.1">
    <property type="nucleotide sequence ID" value="XM_040909446.1"/>
</dbReference>
<protein>
    <recommendedName>
        <fullName evidence="4">F-box domain-containing protein</fullName>
    </recommendedName>
</protein>
<evidence type="ECO:0008006" key="4">
    <source>
        <dbReference type="Google" id="ProtNLM"/>
    </source>
</evidence>
<name>A0A165D694_9APHY</name>
<keyword evidence="3" id="KW-1185">Reference proteome</keyword>
<dbReference type="Proteomes" id="UP000076871">
    <property type="component" value="Unassembled WGS sequence"/>
</dbReference>
<reference evidence="2 3" key="1">
    <citation type="journal article" date="2016" name="Mol. Biol. Evol.">
        <title>Comparative Genomics of Early-Diverging Mushroom-Forming Fungi Provides Insights into the Origins of Lignocellulose Decay Capabilities.</title>
        <authorList>
            <person name="Nagy L.G."/>
            <person name="Riley R."/>
            <person name="Tritt A."/>
            <person name="Adam C."/>
            <person name="Daum C."/>
            <person name="Floudas D."/>
            <person name="Sun H."/>
            <person name="Yadav J.S."/>
            <person name="Pangilinan J."/>
            <person name="Larsson K.H."/>
            <person name="Matsuura K."/>
            <person name="Barry K."/>
            <person name="Labutti K."/>
            <person name="Kuo R."/>
            <person name="Ohm R.A."/>
            <person name="Bhattacharya S.S."/>
            <person name="Shirouzu T."/>
            <person name="Yoshinaga Y."/>
            <person name="Martin F.M."/>
            <person name="Grigoriev I.V."/>
            <person name="Hibbett D.S."/>
        </authorList>
    </citation>
    <scope>NUCLEOTIDE SEQUENCE [LARGE SCALE GENOMIC DNA]</scope>
    <source>
        <strain evidence="2 3">93-53</strain>
    </source>
</reference>
<evidence type="ECO:0000256" key="1">
    <source>
        <dbReference type="SAM" id="MobiDB-lite"/>
    </source>
</evidence>
<evidence type="ECO:0000313" key="2">
    <source>
        <dbReference type="EMBL" id="KZT04228.1"/>
    </source>
</evidence>
<proteinExistence type="predicted"/>
<gene>
    <name evidence="2" type="ORF">LAESUDRAFT_728472</name>
</gene>
<dbReference type="AlphaFoldDB" id="A0A165D694"/>
<dbReference type="EMBL" id="KV427638">
    <property type="protein sequence ID" value="KZT04228.1"/>
    <property type="molecule type" value="Genomic_DNA"/>
</dbReference>
<feature type="region of interest" description="Disordered" evidence="1">
    <location>
        <begin position="214"/>
        <end position="262"/>
    </location>
</feature>
<sequence>MSTILPLEIWDSIIDQLSAHRSALSACGLACRMWVARTRFHLFRSVEIRDGLRCDSLASVIELSPQVLTTLHPGISHYIRQVAICPSFDCYFPPLEEYFRELSAWLAHSLPSVLRKLDAMTDLSLANVDWTWPFIVENLYPAIVRISDRLETLCLYRGRFMSPRQLNNFLFVFPRLSSLVLEAVHFKSLDFYTAPNTDSATLMVNDGMAGIHSNFPPSHDMRHRQHRDSSARPLVDGHPAEPRLRRLDCSSSLPMPSMELGR</sequence>